<dbReference type="RefSeq" id="XP_009064738.1">
    <property type="nucleotide sequence ID" value="XM_009066490.1"/>
</dbReference>
<dbReference type="InterPro" id="IPR036770">
    <property type="entry name" value="Ankyrin_rpt-contain_sf"/>
</dbReference>
<dbReference type="PROSITE" id="PS50297">
    <property type="entry name" value="ANK_REP_REGION"/>
    <property type="match status" value="1"/>
</dbReference>
<name>V3ZPV3_LOTGI</name>
<dbReference type="PANTHER" id="PTHR24201">
    <property type="entry name" value="ANK_REP_REGION DOMAIN-CONTAINING PROTEIN"/>
    <property type="match status" value="1"/>
</dbReference>
<dbReference type="Gene3D" id="1.25.40.20">
    <property type="entry name" value="Ankyrin repeat-containing domain"/>
    <property type="match status" value="1"/>
</dbReference>
<dbReference type="KEGG" id="lgi:LOTGIDRAFT_196603"/>
<gene>
    <name evidence="5" type="ORF">LOTGIDRAFT_196603</name>
</gene>
<evidence type="ECO:0000256" key="1">
    <source>
        <dbReference type="ARBA" id="ARBA00022737"/>
    </source>
</evidence>
<dbReference type="InterPro" id="IPR002110">
    <property type="entry name" value="Ankyrin_rpt"/>
</dbReference>
<dbReference type="PROSITE" id="PS50088">
    <property type="entry name" value="ANK_REPEAT"/>
    <property type="match status" value="1"/>
</dbReference>
<evidence type="ECO:0000256" key="4">
    <source>
        <dbReference type="SAM" id="MobiDB-lite"/>
    </source>
</evidence>
<dbReference type="InterPro" id="IPR050776">
    <property type="entry name" value="Ank_Repeat/CDKN_Inhibitor"/>
</dbReference>
<organism evidence="5 6">
    <name type="scientific">Lottia gigantea</name>
    <name type="common">Giant owl limpet</name>
    <dbReference type="NCBI Taxonomy" id="225164"/>
    <lineage>
        <taxon>Eukaryota</taxon>
        <taxon>Metazoa</taxon>
        <taxon>Spiralia</taxon>
        <taxon>Lophotrochozoa</taxon>
        <taxon>Mollusca</taxon>
        <taxon>Gastropoda</taxon>
        <taxon>Patellogastropoda</taxon>
        <taxon>Lottioidea</taxon>
        <taxon>Lottiidae</taxon>
        <taxon>Lottia</taxon>
    </lineage>
</organism>
<evidence type="ECO:0000313" key="5">
    <source>
        <dbReference type="EMBL" id="ESO84535.1"/>
    </source>
</evidence>
<proteinExistence type="predicted"/>
<protein>
    <submittedName>
        <fullName evidence="5">Uncharacterized protein</fullName>
    </submittedName>
</protein>
<dbReference type="PANTHER" id="PTHR24201:SF15">
    <property type="entry name" value="ANKYRIN REPEAT DOMAIN-CONTAINING PROTEIN 66"/>
    <property type="match status" value="1"/>
</dbReference>
<dbReference type="GeneID" id="20245200"/>
<accession>V3ZPV3</accession>
<dbReference type="Pfam" id="PF12796">
    <property type="entry name" value="Ank_2"/>
    <property type="match status" value="1"/>
</dbReference>
<keyword evidence="1" id="KW-0677">Repeat</keyword>
<feature type="repeat" description="ANK" evidence="3">
    <location>
        <begin position="88"/>
        <end position="120"/>
    </location>
</feature>
<dbReference type="AlphaFoldDB" id="V3ZPV3"/>
<sequence length="223" mass="24944">MAAELSVLRDLQARIKNAKIPHEKLSTLALQGDEELVREFLTESVKIDGNGPTSLNSQLYIACFWGLKDIVEKILQFDIDCNLQNPASRWTPLHAATFQETGPIVMLLLQNGADPNLEDTEGRTPKDFASASDKIWPHFAMLGLKRTSRIELYEKKVLKRGASGNQRNREFTNSIKMSSSNRPESPYAINSDPFVAAAATGDVLADVDNHQDRSTKPNFNMWK</sequence>
<dbReference type="Proteomes" id="UP000030746">
    <property type="component" value="Unassembled WGS sequence"/>
</dbReference>
<dbReference type="OrthoDB" id="194358at2759"/>
<reference evidence="5 6" key="1">
    <citation type="journal article" date="2013" name="Nature">
        <title>Insights into bilaterian evolution from three spiralian genomes.</title>
        <authorList>
            <person name="Simakov O."/>
            <person name="Marletaz F."/>
            <person name="Cho S.J."/>
            <person name="Edsinger-Gonzales E."/>
            <person name="Havlak P."/>
            <person name="Hellsten U."/>
            <person name="Kuo D.H."/>
            <person name="Larsson T."/>
            <person name="Lv J."/>
            <person name="Arendt D."/>
            <person name="Savage R."/>
            <person name="Osoegawa K."/>
            <person name="de Jong P."/>
            <person name="Grimwood J."/>
            <person name="Chapman J.A."/>
            <person name="Shapiro H."/>
            <person name="Aerts A."/>
            <person name="Otillar R.P."/>
            <person name="Terry A.Y."/>
            <person name="Boore J.L."/>
            <person name="Grigoriev I.V."/>
            <person name="Lindberg D.R."/>
            <person name="Seaver E.C."/>
            <person name="Weisblat D.A."/>
            <person name="Putnam N.H."/>
            <person name="Rokhsar D.S."/>
        </authorList>
    </citation>
    <scope>NUCLEOTIDE SEQUENCE [LARGE SCALE GENOMIC DNA]</scope>
</reference>
<feature type="region of interest" description="Disordered" evidence="4">
    <location>
        <begin position="163"/>
        <end position="184"/>
    </location>
</feature>
<dbReference type="SMART" id="SM00248">
    <property type="entry name" value="ANK"/>
    <property type="match status" value="2"/>
</dbReference>
<dbReference type="SUPFAM" id="SSF48403">
    <property type="entry name" value="Ankyrin repeat"/>
    <property type="match status" value="1"/>
</dbReference>
<feature type="compositionally biased region" description="Polar residues" evidence="4">
    <location>
        <begin position="163"/>
        <end position="183"/>
    </location>
</feature>
<keyword evidence="2 3" id="KW-0040">ANK repeat</keyword>
<evidence type="ECO:0000256" key="3">
    <source>
        <dbReference type="PROSITE-ProRule" id="PRU00023"/>
    </source>
</evidence>
<keyword evidence="6" id="KW-1185">Reference proteome</keyword>
<dbReference type="OMA" id="FQEHGKI"/>
<dbReference type="EMBL" id="KB203470">
    <property type="protein sequence ID" value="ESO84535.1"/>
    <property type="molecule type" value="Genomic_DNA"/>
</dbReference>
<evidence type="ECO:0000313" key="6">
    <source>
        <dbReference type="Proteomes" id="UP000030746"/>
    </source>
</evidence>
<evidence type="ECO:0000256" key="2">
    <source>
        <dbReference type="ARBA" id="ARBA00023043"/>
    </source>
</evidence>
<dbReference type="HOGENOM" id="CLU_000134_28_0_1"/>
<dbReference type="CTD" id="20245200"/>